<feature type="region of interest" description="Disordered" evidence="2">
    <location>
        <begin position="175"/>
        <end position="214"/>
    </location>
</feature>
<evidence type="ECO:0000313" key="5">
    <source>
        <dbReference type="Proteomes" id="UP001212602"/>
    </source>
</evidence>
<feature type="compositionally biased region" description="Low complexity" evidence="2">
    <location>
        <begin position="201"/>
        <end position="214"/>
    </location>
</feature>
<dbReference type="NCBIfam" id="TIGR02098">
    <property type="entry name" value="MJ0042_CXXC"/>
    <property type="match status" value="1"/>
</dbReference>
<dbReference type="EMBL" id="JAQIPB010000007">
    <property type="protein sequence ID" value="MDA7417907.1"/>
    <property type="molecule type" value="Genomic_DNA"/>
</dbReference>
<sequence>MSLVTRCPACATTFKVVRDQLRISDGWVRCGRCSEVFDATQALHDTDSGQAVDAQAFATPKAPPLEASPPLAAEAPEQRQPDPDSLPQQDKALAAPADAAPRPAPASGTPFVPQAMAWPASGVLDLPVSAAPEVPDASDVPGGSRAPGALFSLKQPARESAPAAEPAWRRIQIAQPQQSQPPAAPAPGGLLADEPWPMRHASASASAEPASDDAQVAASAIDAAVDAQLQKALRQARIQARRKERKQQALSRLDAAAATPAFAAERPAPAGVRQTVAQATAKAPAPVSKPPMRSVAAGAGGPSADTLLDSTLYGAEFMESRPSALDAVGRARGKPWVWGLLALLAVALLVLQWMRHERDGLAASQPALRPAIEALCRFSGCTLAAPRRIAAVRIDGSSFTPAREAGQFELLFTLRNADSAVVAMPSIELSLLDGNERAVMRRVFHPADFGAPAQLAPRAEQRAELRLLLQPPPEQRVSAVVGYSMLAFYP</sequence>
<organism evidence="4 5">
    <name type="scientific">Xenophilus arseniciresistens</name>
    <dbReference type="NCBI Taxonomy" id="1283306"/>
    <lineage>
        <taxon>Bacteria</taxon>
        <taxon>Pseudomonadati</taxon>
        <taxon>Pseudomonadota</taxon>
        <taxon>Betaproteobacteria</taxon>
        <taxon>Burkholderiales</taxon>
        <taxon>Comamonadaceae</taxon>
        <taxon>Xenophilus</taxon>
    </lineage>
</organism>
<dbReference type="InterPro" id="IPR011723">
    <property type="entry name" value="Znf/thioredoxin_put"/>
</dbReference>
<reference evidence="4" key="1">
    <citation type="submission" date="2023-01" db="EMBL/GenBank/DDBJ databases">
        <title>Xenophilus mangrovi sp. nov., isolated from soil of Mangrove nature reserve.</title>
        <authorList>
            <person name="Xu S."/>
            <person name="Liu Z."/>
            <person name="Xu Y."/>
        </authorList>
    </citation>
    <scope>NUCLEOTIDE SEQUENCE</scope>
    <source>
        <strain evidence="4">YW8</strain>
    </source>
</reference>
<keyword evidence="5" id="KW-1185">Reference proteome</keyword>
<evidence type="ECO:0000313" key="4">
    <source>
        <dbReference type="EMBL" id="MDA7417907.1"/>
    </source>
</evidence>
<dbReference type="InterPro" id="IPR021834">
    <property type="entry name" value="DUF3426"/>
</dbReference>
<evidence type="ECO:0000256" key="1">
    <source>
        <dbReference type="SAM" id="Coils"/>
    </source>
</evidence>
<accession>A0AAE3T1Z6</accession>
<feature type="region of interest" description="Disordered" evidence="2">
    <location>
        <begin position="281"/>
        <end position="300"/>
    </location>
</feature>
<dbReference type="AlphaFoldDB" id="A0AAE3T1Z6"/>
<dbReference type="Pfam" id="PF13719">
    <property type="entry name" value="Zn_ribbon_5"/>
    <property type="match status" value="1"/>
</dbReference>
<evidence type="ECO:0000259" key="3">
    <source>
        <dbReference type="Pfam" id="PF13719"/>
    </source>
</evidence>
<comment type="caution">
    <text evidence="4">The sequence shown here is derived from an EMBL/GenBank/DDBJ whole genome shotgun (WGS) entry which is preliminary data.</text>
</comment>
<dbReference type="Proteomes" id="UP001212602">
    <property type="component" value="Unassembled WGS sequence"/>
</dbReference>
<feature type="compositionally biased region" description="Low complexity" evidence="2">
    <location>
        <begin position="175"/>
        <end position="192"/>
    </location>
</feature>
<protein>
    <submittedName>
        <fullName evidence="4">DUF3426 domain-containing protein</fullName>
    </submittedName>
</protein>
<gene>
    <name evidence="4" type="ORF">PGB34_16200</name>
</gene>
<feature type="compositionally biased region" description="Low complexity" evidence="2">
    <location>
        <begin position="92"/>
        <end position="101"/>
    </location>
</feature>
<evidence type="ECO:0000256" key="2">
    <source>
        <dbReference type="SAM" id="MobiDB-lite"/>
    </source>
</evidence>
<dbReference type="Pfam" id="PF11906">
    <property type="entry name" value="DUF3426"/>
    <property type="match status" value="1"/>
</dbReference>
<proteinExistence type="predicted"/>
<keyword evidence="1" id="KW-0175">Coiled coil</keyword>
<feature type="region of interest" description="Disordered" evidence="2">
    <location>
        <begin position="74"/>
        <end position="113"/>
    </location>
</feature>
<name>A0AAE3T1Z6_9BURK</name>
<feature type="domain" description="Zinc finger/thioredoxin putative" evidence="3">
    <location>
        <begin position="3"/>
        <end position="39"/>
    </location>
</feature>
<feature type="coiled-coil region" evidence="1">
    <location>
        <begin position="226"/>
        <end position="253"/>
    </location>
</feature>
<dbReference type="RefSeq" id="WP_271429140.1">
    <property type="nucleotide sequence ID" value="NZ_JAQIPB010000007.1"/>
</dbReference>